<dbReference type="Proteomes" id="UP000054217">
    <property type="component" value="Unassembled WGS sequence"/>
</dbReference>
<evidence type="ECO:0000259" key="1">
    <source>
        <dbReference type="Pfam" id="PF06985"/>
    </source>
</evidence>
<evidence type="ECO:0000313" key="3">
    <source>
        <dbReference type="Proteomes" id="UP000054217"/>
    </source>
</evidence>
<dbReference type="HOGENOM" id="CLU_000288_138_0_1"/>
<feature type="non-terminal residue" evidence="2">
    <location>
        <position position="1"/>
    </location>
</feature>
<proteinExistence type="predicted"/>
<feature type="domain" description="Heterokaryon incompatibility" evidence="1">
    <location>
        <begin position="70"/>
        <end position="162"/>
    </location>
</feature>
<organism evidence="2 3">
    <name type="scientific">Pisolithus tinctorius Marx 270</name>
    <dbReference type="NCBI Taxonomy" id="870435"/>
    <lineage>
        <taxon>Eukaryota</taxon>
        <taxon>Fungi</taxon>
        <taxon>Dikarya</taxon>
        <taxon>Basidiomycota</taxon>
        <taxon>Agaricomycotina</taxon>
        <taxon>Agaricomycetes</taxon>
        <taxon>Agaricomycetidae</taxon>
        <taxon>Boletales</taxon>
        <taxon>Sclerodermatineae</taxon>
        <taxon>Pisolithaceae</taxon>
        <taxon>Pisolithus</taxon>
    </lineage>
</organism>
<dbReference type="OrthoDB" id="674604at2759"/>
<accession>A0A0C3JUE8</accession>
<name>A0A0C3JUE8_PISTI</name>
<keyword evidence="3" id="KW-1185">Reference proteome</keyword>
<evidence type="ECO:0000313" key="2">
    <source>
        <dbReference type="EMBL" id="KIO01082.1"/>
    </source>
</evidence>
<reference evidence="2 3" key="1">
    <citation type="submission" date="2014-04" db="EMBL/GenBank/DDBJ databases">
        <authorList>
            <consortium name="DOE Joint Genome Institute"/>
            <person name="Kuo A."/>
            <person name="Kohler A."/>
            <person name="Costa M.D."/>
            <person name="Nagy L.G."/>
            <person name="Floudas D."/>
            <person name="Copeland A."/>
            <person name="Barry K.W."/>
            <person name="Cichocki N."/>
            <person name="Veneault-Fourrey C."/>
            <person name="LaButti K."/>
            <person name="Lindquist E.A."/>
            <person name="Lipzen A."/>
            <person name="Lundell T."/>
            <person name="Morin E."/>
            <person name="Murat C."/>
            <person name="Sun H."/>
            <person name="Tunlid A."/>
            <person name="Henrissat B."/>
            <person name="Grigoriev I.V."/>
            <person name="Hibbett D.S."/>
            <person name="Martin F."/>
            <person name="Nordberg H.P."/>
            <person name="Cantor M.N."/>
            <person name="Hua S.X."/>
        </authorList>
    </citation>
    <scope>NUCLEOTIDE SEQUENCE [LARGE SCALE GENOMIC DNA]</scope>
    <source>
        <strain evidence="2 3">Marx 270</strain>
    </source>
</reference>
<dbReference type="STRING" id="870435.A0A0C3JUE8"/>
<dbReference type="AlphaFoldDB" id="A0A0C3JUE8"/>
<dbReference type="EMBL" id="KN831991">
    <property type="protein sequence ID" value="KIO01082.1"/>
    <property type="molecule type" value="Genomic_DNA"/>
</dbReference>
<dbReference type="InParanoid" id="A0A0C3JUE8"/>
<dbReference type="Pfam" id="PF06985">
    <property type="entry name" value="HET"/>
    <property type="match status" value="1"/>
</dbReference>
<protein>
    <recommendedName>
        <fullName evidence="1">Heterokaryon incompatibility domain-containing protein</fullName>
    </recommendedName>
</protein>
<feature type="non-terminal residue" evidence="2">
    <location>
        <position position="301"/>
    </location>
</feature>
<sequence>TIWKIVGETVKSIPLRLLNTRTGTLCNRVAQLSNFEGSREYKQLLESASKHNGQELEALIRRAVISFFQFVTLSHRWEDDEPLLRDIEGRNVYGLEDKSGLPKLQKFCLLALKREYVWAWSDTCCIDKESSAELQEAIGSMFSWYRQSALTIVHLSDVSDKSSLTDSVWFKRGWTLQELLAPRVVLFYTQDWSPYMSCQSSNHKTDSAVLKDLQKTSGIGEWHLENFKPGMDDARLRLQWASGRRTTRPEDVAYSLFGVFDLHLPVLYGESADKALGRLLAEIISQSGDVSVLDWVGEASS</sequence>
<dbReference type="InterPro" id="IPR010730">
    <property type="entry name" value="HET"/>
</dbReference>
<reference evidence="3" key="2">
    <citation type="submission" date="2015-01" db="EMBL/GenBank/DDBJ databases">
        <title>Evolutionary Origins and Diversification of the Mycorrhizal Mutualists.</title>
        <authorList>
            <consortium name="DOE Joint Genome Institute"/>
            <consortium name="Mycorrhizal Genomics Consortium"/>
            <person name="Kohler A."/>
            <person name="Kuo A."/>
            <person name="Nagy L.G."/>
            <person name="Floudas D."/>
            <person name="Copeland A."/>
            <person name="Barry K.W."/>
            <person name="Cichocki N."/>
            <person name="Veneault-Fourrey C."/>
            <person name="LaButti K."/>
            <person name="Lindquist E.A."/>
            <person name="Lipzen A."/>
            <person name="Lundell T."/>
            <person name="Morin E."/>
            <person name="Murat C."/>
            <person name="Riley R."/>
            <person name="Ohm R."/>
            <person name="Sun H."/>
            <person name="Tunlid A."/>
            <person name="Henrissat B."/>
            <person name="Grigoriev I.V."/>
            <person name="Hibbett D.S."/>
            <person name="Martin F."/>
        </authorList>
    </citation>
    <scope>NUCLEOTIDE SEQUENCE [LARGE SCALE GENOMIC DNA]</scope>
    <source>
        <strain evidence="3">Marx 270</strain>
    </source>
</reference>
<dbReference type="PANTHER" id="PTHR10622">
    <property type="entry name" value="HET DOMAIN-CONTAINING PROTEIN"/>
    <property type="match status" value="1"/>
</dbReference>
<dbReference type="PANTHER" id="PTHR10622:SF10">
    <property type="entry name" value="HET DOMAIN-CONTAINING PROTEIN"/>
    <property type="match status" value="1"/>
</dbReference>
<gene>
    <name evidence="2" type="ORF">M404DRAFT_110917</name>
</gene>